<gene>
    <name evidence="3" type="ORF">BJG266_LOCUS6395</name>
    <name evidence="4" type="ORF">QVE165_LOCUS37397</name>
</gene>
<name>A0A813UHH3_9BILA</name>
<dbReference type="OrthoDB" id="10011789at2759"/>
<evidence type="ECO:0000256" key="1">
    <source>
        <dbReference type="SAM" id="MobiDB-lite"/>
    </source>
</evidence>
<organism evidence="3 6">
    <name type="scientific">Adineta steineri</name>
    <dbReference type="NCBI Taxonomy" id="433720"/>
    <lineage>
        <taxon>Eukaryota</taxon>
        <taxon>Metazoa</taxon>
        <taxon>Spiralia</taxon>
        <taxon>Gnathifera</taxon>
        <taxon>Rotifera</taxon>
        <taxon>Eurotatoria</taxon>
        <taxon>Bdelloidea</taxon>
        <taxon>Adinetida</taxon>
        <taxon>Adinetidae</taxon>
        <taxon>Adineta</taxon>
    </lineage>
</organism>
<evidence type="ECO:0000256" key="2">
    <source>
        <dbReference type="SAM" id="Phobius"/>
    </source>
</evidence>
<feature type="transmembrane region" description="Helical" evidence="2">
    <location>
        <begin position="63"/>
        <end position="82"/>
    </location>
</feature>
<keyword evidence="2" id="KW-0812">Transmembrane</keyword>
<evidence type="ECO:0000313" key="6">
    <source>
        <dbReference type="Proteomes" id="UP000663877"/>
    </source>
</evidence>
<feature type="transmembrane region" description="Helical" evidence="2">
    <location>
        <begin position="10"/>
        <end position="28"/>
    </location>
</feature>
<accession>A0A813UHH3</accession>
<proteinExistence type="predicted"/>
<protein>
    <submittedName>
        <fullName evidence="3">Uncharacterized protein</fullName>
    </submittedName>
</protein>
<sequence>MIEYKGMSQILHFIIGIFLLSISIFLYLGLRPIFILASVALGIFLIDYSIFPFIYLYRAFIQWFPLLFELNILNGILIFSRIFHISKFWSVIFISICIIRSFTLIYFRHLPINNYYRLYVENKIENLSKLFLNESKKFYHRFIQLSPHINNDDNDLSKFQLEQINSTEDNHDETIERFQQIAHDLSSPAVSSIDCSNVSTPPIRRHHQRILQQSELEPLSRTPITPAHTNSSKGKILHSTINGSYTGPVTRNRMKTDGSTSIKTSPIKSKANHNEVTFLVCKRNEDSQKQ</sequence>
<feature type="transmembrane region" description="Helical" evidence="2">
    <location>
        <begin position="88"/>
        <end position="107"/>
    </location>
</feature>
<evidence type="ECO:0000313" key="5">
    <source>
        <dbReference type="Proteomes" id="UP000663832"/>
    </source>
</evidence>
<comment type="caution">
    <text evidence="3">The sequence shown here is derived from an EMBL/GenBank/DDBJ whole genome shotgun (WGS) entry which is preliminary data.</text>
</comment>
<dbReference type="Proteomes" id="UP000663877">
    <property type="component" value="Unassembled WGS sequence"/>
</dbReference>
<dbReference type="AlphaFoldDB" id="A0A813UHH3"/>
<evidence type="ECO:0000313" key="4">
    <source>
        <dbReference type="EMBL" id="CAF1409657.1"/>
    </source>
</evidence>
<feature type="region of interest" description="Disordered" evidence="1">
    <location>
        <begin position="221"/>
        <end position="267"/>
    </location>
</feature>
<dbReference type="EMBL" id="CAJNOM010000387">
    <property type="protein sequence ID" value="CAF1409657.1"/>
    <property type="molecule type" value="Genomic_DNA"/>
</dbReference>
<keyword evidence="2" id="KW-1133">Transmembrane helix</keyword>
<feature type="compositionally biased region" description="Polar residues" evidence="1">
    <location>
        <begin position="227"/>
        <end position="249"/>
    </location>
</feature>
<keyword evidence="2" id="KW-0472">Membrane</keyword>
<reference evidence="3" key="1">
    <citation type="submission" date="2021-02" db="EMBL/GenBank/DDBJ databases">
        <authorList>
            <person name="Nowell W R."/>
        </authorList>
    </citation>
    <scope>NUCLEOTIDE SEQUENCE</scope>
</reference>
<dbReference type="EMBL" id="CAJNOI010000018">
    <property type="protein sequence ID" value="CAF0823471.1"/>
    <property type="molecule type" value="Genomic_DNA"/>
</dbReference>
<feature type="transmembrane region" description="Helical" evidence="2">
    <location>
        <begin position="34"/>
        <end position="56"/>
    </location>
</feature>
<evidence type="ECO:0000313" key="3">
    <source>
        <dbReference type="EMBL" id="CAF0823471.1"/>
    </source>
</evidence>
<keyword evidence="5" id="KW-1185">Reference proteome</keyword>
<dbReference type="Proteomes" id="UP000663832">
    <property type="component" value="Unassembled WGS sequence"/>
</dbReference>